<feature type="signal peptide" evidence="2">
    <location>
        <begin position="1"/>
        <end position="16"/>
    </location>
</feature>
<organism evidence="3 4">
    <name type="scientific">Skeletonema marinoi</name>
    <dbReference type="NCBI Taxonomy" id="267567"/>
    <lineage>
        <taxon>Eukaryota</taxon>
        <taxon>Sar</taxon>
        <taxon>Stramenopiles</taxon>
        <taxon>Ochrophyta</taxon>
        <taxon>Bacillariophyta</taxon>
        <taxon>Coscinodiscophyceae</taxon>
        <taxon>Thalassiosirophycidae</taxon>
        <taxon>Thalassiosirales</taxon>
        <taxon>Skeletonemataceae</taxon>
        <taxon>Skeletonema</taxon>
        <taxon>Skeletonema marinoi-dohrnii complex</taxon>
    </lineage>
</organism>
<dbReference type="InterPro" id="IPR016833">
    <property type="entry name" value="Put_Na-Bile_cotransptr"/>
</dbReference>
<sequence length="315" mass="33373">MKAAALFLLLLSSTSAFLRAPSNNGPIASSAKMCLPWTISLGTNDGLRVTGDDVVSIRGGGGDAASPSIVAKSKAFISKNFFLIGMGLSLKLSELTNAAANLKLNGLIQLMTFGAWPFLVGVPLTKGLELFAPSLLSKPLLEGLLILTCLPTTINMCIILTSASGGNVATSLCNTVISNMAGIFLTPALLLRFFGTTIELPFFELVSKLCNKVLLPVAVGQALRATPVKEFYTKHSSFFKRLQEVVLLGIVWNAFCNAFSKGLGLDLGNAITLFTILPLLHIGSLMTFFTFFKSKLMNVSPGEAVAAAFCSSHKT</sequence>
<name>A0AAD8XXH4_9STRA</name>
<keyword evidence="2" id="KW-0732">Signal</keyword>
<keyword evidence="1" id="KW-0812">Transmembrane</keyword>
<dbReference type="AlphaFoldDB" id="A0AAD8XXH4"/>
<gene>
    <name evidence="3" type="ORF">QTG54_013630</name>
</gene>
<keyword evidence="1" id="KW-1133">Transmembrane helix</keyword>
<evidence type="ECO:0000313" key="3">
    <source>
        <dbReference type="EMBL" id="KAK1735467.1"/>
    </source>
</evidence>
<dbReference type="InterPro" id="IPR038770">
    <property type="entry name" value="Na+/solute_symporter_sf"/>
</dbReference>
<accession>A0AAD8XXH4</accession>
<evidence type="ECO:0000256" key="2">
    <source>
        <dbReference type="SAM" id="SignalP"/>
    </source>
</evidence>
<protein>
    <submittedName>
        <fullName evidence="3">Bile acid:sodium symporter family protein</fullName>
    </submittedName>
</protein>
<feature type="transmembrane region" description="Helical" evidence="1">
    <location>
        <begin position="176"/>
        <end position="194"/>
    </location>
</feature>
<evidence type="ECO:0000313" key="4">
    <source>
        <dbReference type="Proteomes" id="UP001224775"/>
    </source>
</evidence>
<comment type="caution">
    <text evidence="3">The sequence shown here is derived from an EMBL/GenBank/DDBJ whole genome shotgun (WGS) entry which is preliminary data.</text>
</comment>
<dbReference type="EMBL" id="JATAAI010000033">
    <property type="protein sequence ID" value="KAK1735467.1"/>
    <property type="molecule type" value="Genomic_DNA"/>
</dbReference>
<feature type="chain" id="PRO_5041965764" evidence="2">
    <location>
        <begin position="17"/>
        <end position="315"/>
    </location>
</feature>
<keyword evidence="1" id="KW-0472">Membrane</keyword>
<dbReference type="PANTHER" id="PTHR18640:SF5">
    <property type="entry name" value="SODIUM_BILE ACID COTRANSPORTER 7"/>
    <property type="match status" value="1"/>
</dbReference>
<dbReference type="PANTHER" id="PTHR18640">
    <property type="entry name" value="SOLUTE CARRIER FAMILY 10 MEMBER 7"/>
    <property type="match status" value="1"/>
</dbReference>
<feature type="transmembrane region" description="Helical" evidence="1">
    <location>
        <begin position="270"/>
        <end position="292"/>
    </location>
</feature>
<dbReference type="GO" id="GO:0005886">
    <property type="term" value="C:plasma membrane"/>
    <property type="evidence" value="ECO:0007669"/>
    <property type="project" value="TreeGrafter"/>
</dbReference>
<dbReference type="Pfam" id="PF13593">
    <property type="entry name" value="SBF_like"/>
    <property type="match status" value="1"/>
</dbReference>
<keyword evidence="4" id="KW-1185">Reference proteome</keyword>
<evidence type="ECO:0000256" key="1">
    <source>
        <dbReference type="SAM" id="Phobius"/>
    </source>
</evidence>
<reference evidence="3" key="1">
    <citation type="submission" date="2023-06" db="EMBL/GenBank/DDBJ databases">
        <title>Survivors Of The Sea: Transcriptome response of Skeletonema marinoi to long-term dormancy.</title>
        <authorList>
            <person name="Pinder M.I.M."/>
            <person name="Kourtchenko O."/>
            <person name="Robertson E.K."/>
            <person name="Larsson T."/>
            <person name="Maumus F."/>
            <person name="Osuna-Cruz C.M."/>
            <person name="Vancaester E."/>
            <person name="Stenow R."/>
            <person name="Vandepoele K."/>
            <person name="Ploug H."/>
            <person name="Bruchert V."/>
            <person name="Godhe A."/>
            <person name="Topel M."/>
        </authorList>
    </citation>
    <scope>NUCLEOTIDE SEQUENCE</scope>
    <source>
        <strain evidence="3">R05AC</strain>
    </source>
</reference>
<proteinExistence type="predicted"/>
<feature type="transmembrane region" description="Helical" evidence="1">
    <location>
        <begin position="144"/>
        <end position="164"/>
    </location>
</feature>
<dbReference type="Proteomes" id="UP001224775">
    <property type="component" value="Unassembled WGS sequence"/>
</dbReference>
<dbReference type="Gene3D" id="1.20.1530.20">
    <property type="match status" value="1"/>
</dbReference>